<dbReference type="EMBL" id="BAAARE010000033">
    <property type="protein sequence ID" value="GAA2501458.1"/>
    <property type="molecule type" value="Genomic_DNA"/>
</dbReference>
<dbReference type="RefSeq" id="WP_344257304.1">
    <property type="nucleotide sequence ID" value="NZ_BAAARE010000033.1"/>
</dbReference>
<reference evidence="1 2" key="1">
    <citation type="journal article" date="2019" name="Int. J. Syst. Evol. Microbiol.">
        <title>The Global Catalogue of Microorganisms (GCM) 10K type strain sequencing project: providing services to taxonomists for standard genome sequencing and annotation.</title>
        <authorList>
            <consortium name="The Broad Institute Genomics Platform"/>
            <consortium name="The Broad Institute Genome Sequencing Center for Infectious Disease"/>
            <person name="Wu L."/>
            <person name="Ma J."/>
        </authorList>
    </citation>
    <scope>NUCLEOTIDE SEQUENCE [LARGE SCALE GENOMIC DNA]</scope>
    <source>
        <strain evidence="1 2">JCM 16259</strain>
    </source>
</reference>
<dbReference type="SUPFAM" id="SSF47598">
    <property type="entry name" value="Ribbon-helix-helix"/>
    <property type="match status" value="1"/>
</dbReference>
<dbReference type="SUPFAM" id="SSF143100">
    <property type="entry name" value="TTHA1013/TTHA0281-like"/>
    <property type="match status" value="1"/>
</dbReference>
<dbReference type="InterPro" id="IPR008651">
    <property type="entry name" value="Uncharacterised_HicB"/>
</dbReference>
<evidence type="ECO:0000313" key="2">
    <source>
        <dbReference type="Proteomes" id="UP001500730"/>
    </source>
</evidence>
<comment type="caution">
    <text evidence="1">The sequence shown here is derived from an EMBL/GenBank/DDBJ whole genome shotgun (WGS) entry which is preliminary data.</text>
</comment>
<dbReference type="InterPro" id="IPR035069">
    <property type="entry name" value="TTHA1013/TTHA0281-like"/>
</dbReference>
<name>A0ABN3MHR9_9MICO</name>
<protein>
    <submittedName>
        <fullName evidence="1">Type II toxin-antitoxin system HicB family antitoxin</fullName>
    </submittedName>
</protein>
<dbReference type="InterPro" id="IPR010985">
    <property type="entry name" value="Ribbon_hlx_hlx"/>
</dbReference>
<accession>A0ABN3MHR9</accession>
<dbReference type="Pfam" id="PF05534">
    <property type="entry name" value="HicB"/>
    <property type="match status" value="1"/>
</dbReference>
<sequence length="117" mass="13227">MDTLERPQVDVSHYTYRVAWSVEDDEFVATVAEFPSLSWLAPSQVEALQGLEAVLADVVLDMQEHGEDVPEPISERSYSGKFNLRLGEKLHREVALRAAEENLSINQWVVRKLMADG</sequence>
<evidence type="ECO:0000313" key="1">
    <source>
        <dbReference type="EMBL" id="GAA2501458.1"/>
    </source>
</evidence>
<keyword evidence="2" id="KW-1185">Reference proteome</keyword>
<dbReference type="Proteomes" id="UP001500730">
    <property type="component" value="Unassembled WGS sequence"/>
</dbReference>
<proteinExistence type="predicted"/>
<organism evidence="1 2">
    <name type="scientific">Terrabacter carboxydivorans</name>
    <dbReference type="NCBI Taxonomy" id="619730"/>
    <lineage>
        <taxon>Bacteria</taxon>
        <taxon>Bacillati</taxon>
        <taxon>Actinomycetota</taxon>
        <taxon>Actinomycetes</taxon>
        <taxon>Micrococcales</taxon>
        <taxon>Intrasporangiaceae</taxon>
        <taxon>Terrabacter</taxon>
    </lineage>
</organism>
<dbReference type="Gene3D" id="3.30.160.250">
    <property type="match status" value="1"/>
</dbReference>
<gene>
    <name evidence="1" type="ORF">GCM10009858_44600</name>
</gene>